<comment type="caution">
    <text evidence="2">The sequence shown here is derived from an EMBL/GenBank/DDBJ whole genome shotgun (WGS) entry which is preliminary data.</text>
</comment>
<reference evidence="2" key="1">
    <citation type="submission" date="2022-09" db="EMBL/GenBank/DDBJ databases">
        <title>Fusarium specimens isolated from Avocado Roots.</title>
        <authorList>
            <person name="Stajich J."/>
            <person name="Roper C."/>
            <person name="Heimlech-Rivalta G."/>
        </authorList>
    </citation>
    <scope>NUCLEOTIDE SEQUENCE</scope>
    <source>
        <strain evidence="2">CF00095</strain>
    </source>
</reference>
<dbReference type="InterPro" id="IPR000719">
    <property type="entry name" value="Prot_kinase_dom"/>
</dbReference>
<dbReference type="PANTHER" id="PTHR24359">
    <property type="entry name" value="SERINE/THREONINE-PROTEIN KINASE SBK1"/>
    <property type="match status" value="1"/>
</dbReference>
<feature type="domain" description="Protein kinase" evidence="1">
    <location>
        <begin position="1"/>
        <end position="234"/>
    </location>
</feature>
<protein>
    <recommendedName>
        <fullName evidence="1">Protein kinase domain-containing protein</fullName>
    </recommendedName>
</protein>
<keyword evidence="3" id="KW-1185">Reference proteome</keyword>
<organism evidence="2 3">
    <name type="scientific">Fusarium equiseti</name>
    <name type="common">Fusarium scirpi</name>
    <dbReference type="NCBI Taxonomy" id="61235"/>
    <lineage>
        <taxon>Eukaryota</taxon>
        <taxon>Fungi</taxon>
        <taxon>Dikarya</taxon>
        <taxon>Ascomycota</taxon>
        <taxon>Pezizomycotina</taxon>
        <taxon>Sordariomycetes</taxon>
        <taxon>Hypocreomycetidae</taxon>
        <taxon>Hypocreales</taxon>
        <taxon>Nectriaceae</taxon>
        <taxon>Fusarium</taxon>
        <taxon>Fusarium incarnatum-equiseti species complex</taxon>
    </lineage>
</organism>
<sequence length="234" mass="26729">MSQALADLHVYWKEVNPTPLEAKADATLAWLAAQCQGLVEGLSCIHRYETASFECLLDPDSFQIANQNLSNVEGNSKQKLRFFGRHGDIKPENILYYPGNDENPSGKLVIADFGCTEFSTKEEINRKKRKPVPISATYRAPEIHLSPDAVTSSYDMWTLGCVYLEFLTWWFRGWEFVEEFAAQRKELDPYWYGRSNDSFRTDSFFTITQDGEGNKTAEVKKVVKDVSTSRSIVR</sequence>
<dbReference type="Gene3D" id="1.10.510.10">
    <property type="entry name" value="Transferase(Phosphotransferase) domain 1"/>
    <property type="match status" value="1"/>
</dbReference>
<evidence type="ECO:0000313" key="2">
    <source>
        <dbReference type="EMBL" id="KAJ4117522.1"/>
    </source>
</evidence>
<dbReference type="PROSITE" id="PS50011">
    <property type="entry name" value="PROTEIN_KINASE_DOM"/>
    <property type="match status" value="1"/>
</dbReference>
<dbReference type="EMBL" id="JAOQBH010000024">
    <property type="protein sequence ID" value="KAJ4117522.1"/>
    <property type="molecule type" value="Genomic_DNA"/>
</dbReference>
<dbReference type="InterPro" id="IPR011009">
    <property type="entry name" value="Kinase-like_dom_sf"/>
</dbReference>
<evidence type="ECO:0000259" key="1">
    <source>
        <dbReference type="PROSITE" id="PS50011"/>
    </source>
</evidence>
<proteinExistence type="predicted"/>
<dbReference type="Proteomes" id="UP001152024">
    <property type="component" value="Unassembled WGS sequence"/>
</dbReference>
<accession>A0ABQ8QZ07</accession>
<dbReference type="PANTHER" id="PTHR24359:SF37">
    <property type="entry name" value="PROTEIN KINASE DOMAIN-CONTAINING PROTEIN"/>
    <property type="match status" value="1"/>
</dbReference>
<dbReference type="Pfam" id="PF00069">
    <property type="entry name" value="Pkinase"/>
    <property type="match status" value="1"/>
</dbReference>
<evidence type="ECO:0000313" key="3">
    <source>
        <dbReference type="Proteomes" id="UP001152024"/>
    </source>
</evidence>
<gene>
    <name evidence="2" type="ORF">NW768_010885</name>
</gene>
<name>A0ABQ8QZ07_FUSEQ</name>
<dbReference type="SUPFAM" id="SSF56112">
    <property type="entry name" value="Protein kinase-like (PK-like)"/>
    <property type="match status" value="2"/>
</dbReference>